<dbReference type="GO" id="GO:0005524">
    <property type="term" value="F:ATP binding"/>
    <property type="evidence" value="ECO:0007669"/>
    <property type="project" value="InterPro"/>
</dbReference>
<dbReference type="CDD" id="cd18578">
    <property type="entry name" value="ABC_6TM_Pgp_ABCB1_D2_like"/>
    <property type="match status" value="1"/>
</dbReference>
<dbReference type="PANTHER" id="PTHR24221">
    <property type="entry name" value="ATP-BINDING CASSETTE SUB-FAMILY B"/>
    <property type="match status" value="1"/>
</dbReference>
<evidence type="ECO:0000256" key="4">
    <source>
        <dbReference type="ARBA" id="ARBA00023136"/>
    </source>
</evidence>
<protein>
    <recommendedName>
        <fullName evidence="6">ABC transmembrane type-1 domain-containing protein</fullName>
    </recommendedName>
</protein>
<keyword evidence="3 5" id="KW-1133">Transmembrane helix</keyword>
<feature type="transmembrane region" description="Helical" evidence="5">
    <location>
        <begin position="205"/>
        <end position="229"/>
    </location>
</feature>
<dbReference type="InterPro" id="IPR039421">
    <property type="entry name" value="Type_1_exporter"/>
</dbReference>
<reference evidence="7" key="1">
    <citation type="submission" date="2021-02" db="EMBL/GenBank/DDBJ databases">
        <authorList>
            <person name="Nowell W R."/>
        </authorList>
    </citation>
    <scope>NUCLEOTIDE SEQUENCE</scope>
</reference>
<evidence type="ECO:0000313" key="7">
    <source>
        <dbReference type="EMBL" id="CAF3894610.1"/>
    </source>
</evidence>
<organism evidence="7 8">
    <name type="scientific">Rotaria magnacalcarata</name>
    <dbReference type="NCBI Taxonomy" id="392030"/>
    <lineage>
        <taxon>Eukaryota</taxon>
        <taxon>Metazoa</taxon>
        <taxon>Spiralia</taxon>
        <taxon>Gnathifera</taxon>
        <taxon>Rotifera</taxon>
        <taxon>Eurotatoria</taxon>
        <taxon>Bdelloidea</taxon>
        <taxon>Philodinida</taxon>
        <taxon>Philodinidae</taxon>
        <taxon>Rotaria</taxon>
    </lineage>
</organism>
<evidence type="ECO:0000256" key="3">
    <source>
        <dbReference type="ARBA" id="ARBA00022989"/>
    </source>
</evidence>
<dbReference type="PROSITE" id="PS50929">
    <property type="entry name" value="ABC_TM1F"/>
    <property type="match status" value="1"/>
</dbReference>
<keyword evidence="8" id="KW-1185">Reference proteome</keyword>
<dbReference type="GO" id="GO:0140359">
    <property type="term" value="F:ABC-type transporter activity"/>
    <property type="evidence" value="ECO:0007669"/>
    <property type="project" value="InterPro"/>
</dbReference>
<dbReference type="GO" id="GO:0016324">
    <property type="term" value="C:apical plasma membrane"/>
    <property type="evidence" value="ECO:0007669"/>
    <property type="project" value="TreeGrafter"/>
</dbReference>
<evidence type="ECO:0000259" key="6">
    <source>
        <dbReference type="PROSITE" id="PS50929"/>
    </source>
</evidence>
<feature type="non-terminal residue" evidence="7">
    <location>
        <position position="1"/>
    </location>
</feature>
<dbReference type="InterPro" id="IPR036640">
    <property type="entry name" value="ABC1_TM_sf"/>
</dbReference>
<feature type="transmembrane region" description="Helical" evidence="5">
    <location>
        <begin position="81"/>
        <end position="104"/>
    </location>
</feature>
<feature type="transmembrane region" description="Helical" evidence="5">
    <location>
        <begin position="124"/>
        <end position="150"/>
    </location>
</feature>
<evidence type="ECO:0000256" key="1">
    <source>
        <dbReference type="ARBA" id="ARBA00004141"/>
    </source>
</evidence>
<dbReference type="EMBL" id="CAJOBG010001103">
    <property type="protein sequence ID" value="CAF3894610.1"/>
    <property type="molecule type" value="Genomic_DNA"/>
</dbReference>
<dbReference type="PANTHER" id="PTHR24221:SF636">
    <property type="entry name" value="BILE SALT EXPORT PUMP"/>
    <property type="match status" value="1"/>
</dbReference>
<evidence type="ECO:0000313" key="8">
    <source>
        <dbReference type="Proteomes" id="UP000663866"/>
    </source>
</evidence>
<comment type="subcellular location">
    <subcellularLocation>
        <location evidence="1">Membrane</location>
        <topology evidence="1">Multi-pass membrane protein</topology>
    </subcellularLocation>
</comment>
<evidence type="ECO:0000256" key="2">
    <source>
        <dbReference type="ARBA" id="ARBA00022692"/>
    </source>
</evidence>
<dbReference type="Gene3D" id="1.20.1560.10">
    <property type="entry name" value="ABC transporter type 1, transmembrane domain"/>
    <property type="match status" value="1"/>
</dbReference>
<feature type="transmembrane region" description="Helical" evidence="5">
    <location>
        <begin position="292"/>
        <end position="319"/>
    </location>
</feature>
<dbReference type="InterPro" id="IPR011527">
    <property type="entry name" value="ABC1_TM_dom"/>
</dbReference>
<accession>A0A819HAQ0</accession>
<dbReference type="AlphaFoldDB" id="A0A819HAQ0"/>
<dbReference type="Pfam" id="PF00664">
    <property type="entry name" value="ABC_membrane"/>
    <property type="match status" value="2"/>
</dbReference>
<comment type="caution">
    <text evidence="7">The sequence shown here is derived from an EMBL/GenBank/DDBJ whole genome shotgun (WGS) entry which is preliminary data.</text>
</comment>
<dbReference type="SUPFAM" id="SSF90123">
    <property type="entry name" value="ABC transporter transmembrane region"/>
    <property type="match status" value="1"/>
</dbReference>
<gene>
    <name evidence="7" type="ORF">OVN521_LOCUS9171</name>
</gene>
<evidence type="ECO:0000256" key="5">
    <source>
        <dbReference type="SAM" id="Phobius"/>
    </source>
</evidence>
<dbReference type="Proteomes" id="UP000663866">
    <property type="component" value="Unassembled WGS sequence"/>
</dbReference>
<keyword evidence="4 5" id="KW-0472">Membrane</keyword>
<sequence length="418" mass="47334">MKVQGLYCDFVKQQNLRQIEEAESKLEDKDMNKLMFTDQSNDVSIDDSYDSLVNDDENKIERKKVEENITLAILRMNKPEWILIVIGCITASITGARESAHYIIQTKLATIFQECDKNVQKRKFLLYALLYLGFGVISLILHSVQGYVFARSGEALTKRLRSTAFQAILRQGTSFFDRKENITGALCHVLQLKPSFRHGCWRSSWIFILVTITWLVLVFLPLILFGGFLQMRLTAYYLSKGKHVTENAGKIAMEAIQNSQTVMQLTKESCFCNEYCEILNTVDRSFITRAHILSILFSITHASVYFSIAAFISLGTFLVDRDTVTFEDMFLVLNAVVLTARTIGRELALFPDYGKGTEAAKNIFELLSKPINVTVIQVYAPTTGADDEEIEDFYVSLQQLVDATPKKIPLSSWAIGTP</sequence>
<proteinExistence type="predicted"/>
<feature type="domain" description="ABC transmembrane type-1" evidence="6">
    <location>
        <begin position="118"/>
        <end position="355"/>
    </location>
</feature>
<name>A0A819HAQ0_9BILA</name>
<keyword evidence="2 5" id="KW-0812">Transmembrane</keyword>